<keyword evidence="4" id="KW-1185">Reference proteome</keyword>
<gene>
    <name evidence="3" type="ORF">ABID49_002033</name>
</gene>
<dbReference type="SUPFAM" id="SSF53850">
    <property type="entry name" value="Periplasmic binding protein-like II"/>
    <property type="match status" value="1"/>
</dbReference>
<name>A0ABV2GCV8_9BACL</name>
<dbReference type="PROSITE" id="PS51257">
    <property type="entry name" value="PROKAR_LIPOPROTEIN"/>
    <property type="match status" value="1"/>
</dbReference>
<dbReference type="Proteomes" id="UP001549099">
    <property type="component" value="Unassembled WGS sequence"/>
</dbReference>
<feature type="chain" id="PRO_5047497726" evidence="1">
    <location>
        <begin position="18"/>
        <end position="522"/>
    </location>
</feature>
<comment type="caution">
    <text evidence="3">The sequence shown here is derived from an EMBL/GenBank/DDBJ whole genome shotgun (WGS) entry which is preliminary data.</text>
</comment>
<dbReference type="Pfam" id="PF00496">
    <property type="entry name" value="SBP_bac_5"/>
    <property type="match status" value="1"/>
</dbReference>
<evidence type="ECO:0000256" key="1">
    <source>
        <dbReference type="SAM" id="SignalP"/>
    </source>
</evidence>
<feature type="domain" description="Solute-binding protein family 5" evidence="2">
    <location>
        <begin position="77"/>
        <end position="431"/>
    </location>
</feature>
<accession>A0ABV2GCV8</accession>
<evidence type="ECO:0000313" key="4">
    <source>
        <dbReference type="Proteomes" id="UP001549099"/>
    </source>
</evidence>
<dbReference type="InterPro" id="IPR039424">
    <property type="entry name" value="SBP_5"/>
</dbReference>
<dbReference type="EMBL" id="JBEPLW010000016">
    <property type="protein sequence ID" value="MET3576118.1"/>
    <property type="molecule type" value="Genomic_DNA"/>
</dbReference>
<evidence type="ECO:0000259" key="2">
    <source>
        <dbReference type="Pfam" id="PF00496"/>
    </source>
</evidence>
<dbReference type="Gene3D" id="3.40.190.10">
    <property type="entry name" value="Periplasmic binding protein-like II"/>
    <property type="match status" value="1"/>
</dbReference>
<feature type="signal peptide" evidence="1">
    <location>
        <begin position="1"/>
        <end position="17"/>
    </location>
</feature>
<organism evidence="3 4">
    <name type="scientific">Bhargavaea ullalensis</name>
    <dbReference type="NCBI Taxonomy" id="1265685"/>
    <lineage>
        <taxon>Bacteria</taxon>
        <taxon>Bacillati</taxon>
        <taxon>Bacillota</taxon>
        <taxon>Bacilli</taxon>
        <taxon>Bacillales</taxon>
        <taxon>Caryophanaceae</taxon>
        <taxon>Bhargavaea</taxon>
    </lineage>
</organism>
<dbReference type="InterPro" id="IPR030678">
    <property type="entry name" value="Peptide/Ni-bd"/>
</dbReference>
<evidence type="ECO:0000313" key="3">
    <source>
        <dbReference type="EMBL" id="MET3576118.1"/>
    </source>
</evidence>
<keyword evidence="1" id="KW-0732">Signal</keyword>
<reference evidence="3 4" key="1">
    <citation type="submission" date="2024-06" db="EMBL/GenBank/DDBJ databases">
        <title>Genomic Encyclopedia of Type Strains, Phase IV (KMG-IV): sequencing the most valuable type-strain genomes for metagenomic binning, comparative biology and taxonomic classification.</title>
        <authorList>
            <person name="Goeker M."/>
        </authorList>
    </citation>
    <scope>NUCLEOTIDE SEQUENCE [LARGE SCALE GENOMIC DNA]</scope>
    <source>
        <strain evidence="3 4">DSM 26128</strain>
    </source>
</reference>
<proteinExistence type="predicted"/>
<dbReference type="Gene3D" id="3.10.105.10">
    <property type="entry name" value="Dipeptide-binding Protein, Domain 3"/>
    <property type="match status" value="1"/>
</dbReference>
<dbReference type="PIRSF" id="PIRSF002741">
    <property type="entry name" value="MppA"/>
    <property type="match status" value="1"/>
</dbReference>
<dbReference type="InterPro" id="IPR000914">
    <property type="entry name" value="SBP_5_dom"/>
</dbReference>
<dbReference type="PANTHER" id="PTHR30290">
    <property type="entry name" value="PERIPLASMIC BINDING COMPONENT OF ABC TRANSPORTER"/>
    <property type="match status" value="1"/>
</dbReference>
<sequence length="522" mass="58270">MKRIVAGIMLTSAMMLAACNPGADAGEKKNAGSNSDELVIAHVREPDTVDIHNTTWTDDANTHLYGTLFRFDDEGNVIDGLVEDYKVSDDSKSVTFTLKEGLKFHNGNPITAEAVVSNLQRYLDVSHGTHLGPIESMEALDDRTFVINWETPFAPFFSNTTTSNAGGVLDTSVLDADNAGFEKNPVASGPLKHVETKRGESITYEPFEDYYWGEAGAPEFKKVTFRFVPDDETRMLEFKKGSVNVLTDVPPQSIKELEADKDVTVQKVLDAGNTYIGFNMKRPKFEDIRVRQALALAIDRTPIVEQALQGAAQPIYGPLPPTIFGYSQEVEDKAKDMYSYDKEKAKQLLADAGWDETNGKGIVMKDGEPLTIELWSTDEPAMQRIGQIVQNQLAEIGVDLKLVVKEDSAIRAQLPEGAHEMVIWQYGWYDADILQALFGKDQSTRMHWEPEDLNSMLVDASAEMDMDQRLKDYEEIGDYLVENSPWIPLFVREKVTAFRGVEGLHKHPISDMLIWDGAKFGN</sequence>
<protein>
    <submittedName>
        <fullName evidence="3">Peptide/nickel transport system substrate-binding protein</fullName>
    </submittedName>
</protein>